<dbReference type="EMBL" id="CP009238">
    <property type="protein sequence ID" value="AIL32577.1"/>
    <property type="molecule type" value="Genomic_DNA"/>
</dbReference>
<dbReference type="HOGENOM" id="CLU_132888_1_3_4"/>
<feature type="domain" description="N-acetyltransferase" evidence="1">
    <location>
        <begin position="7"/>
        <end position="83"/>
    </location>
</feature>
<dbReference type="PROSITE" id="PS51729">
    <property type="entry name" value="GNAT_YJDJ"/>
    <property type="match status" value="1"/>
</dbReference>
<dbReference type="InterPro" id="IPR031165">
    <property type="entry name" value="GNAT_YJDJ"/>
</dbReference>
<gene>
    <name evidence="2" type="ORF">IX83_03965</name>
</gene>
<dbReference type="Proteomes" id="UP000028945">
    <property type="component" value="Chromosome"/>
</dbReference>
<dbReference type="Pfam" id="PF14542">
    <property type="entry name" value="Acetyltransf_CG"/>
    <property type="match status" value="1"/>
</dbReference>
<accession>A0A077DGH1</accession>
<keyword evidence="3" id="KW-1185">Reference proteome</keyword>
<name>A0A077DGH1_9BURK</name>
<reference evidence="2 3" key="1">
    <citation type="journal article" date="2014" name="BMC Genomics">
        <title>A genomic perspective on a new bacterial genus and species from the Alcaligenaceae family, Basilea psittacipulmonis.</title>
        <authorList>
            <person name="Whiteson K.L."/>
            <person name="Hernandez D."/>
            <person name="Lazarevic V."/>
            <person name="Gaia N."/>
            <person name="Farinelli L."/>
            <person name="Francois P."/>
            <person name="Pilo P."/>
            <person name="Frey J."/>
            <person name="Schrenzel J."/>
        </authorList>
    </citation>
    <scope>NUCLEOTIDE SEQUENCE [LARGE SCALE GENOMIC DNA]</scope>
    <source>
        <strain evidence="2 3">DSM 24701</strain>
    </source>
</reference>
<dbReference type="AlphaFoldDB" id="A0A077DGH1"/>
<protein>
    <recommendedName>
        <fullName evidence="1">N-acetyltransferase domain-containing protein</fullName>
    </recommendedName>
</protein>
<dbReference type="InterPro" id="IPR045057">
    <property type="entry name" value="Gcn5-rel_NAT"/>
</dbReference>
<dbReference type="Gene3D" id="3.40.630.30">
    <property type="match status" value="1"/>
</dbReference>
<dbReference type="InterPro" id="IPR016181">
    <property type="entry name" value="Acyl_CoA_acyltransferase"/>
</dbReference>
<evidence type="ECO:0000313" key="2">
    <source>
        <dbReference type="EMBL" id="AIL32577.1"/>
    </source>
</evidence>
<dbReference type="STRING" id="1072685.IX83_03965"/>
<dbReference type="PANTHER" id="PTHR31435:SF9">
    <property type="entry name" value="PROTEIN NATD1"/>
    <property type="match status" value="1"/>
</dbReference>
<evidence type="ECO:0000259" key="1">
    <source>
        <dbReference type="PROSITE" id="PS51729"/>
    </source>
</evidence>
<organism evidence="2 3">
    <name type="scientific">Basilea psittacipulmonis DSM 24701</name>
    <dbReference type="NCBI Taxonomy" id="1072685"/>
    <lineage>
        <taxon>Bacteria</taxon>
        <taxon>Pseudomonadati</taxon>
        <taxon>Pseudomonadota</taxon>
        <taxon>Betaproteobacteria</taxon>
        <taxon>Burkholderiales</taxon>
        <taxon>Alcaligenaceae</taxon>
        <taxon>Basilea</taxon>
    </lineage>
</organism>
<proteinExistence type="predicted"/>
<evidence type="ECO:0000313" key="3">
    <source>
        <dbReference type="Proteomes" id="UP000028945"/>
    </source>
</evidence>
<dbReference type="RefSeq" id="WP_038499409.1">
    <property type="nucleotide sequence ID" value="NZ_AFWK01000113.1"/>
</dbReference>
<dbReference type="SUPFAM" id="SSF55729">
    <property type="entry name" value="Acyl-CoA N-acyltransferases (Nat)"/>
    <property type="match status" value="1"/>
</dbReference>
<sequence length="83" mass="9478">MSSHTIIHNPITHRFELEGYEDKAFLAYRWINEPSEIDYYHTEVAPELGGQGIGKKLALFALNYAKEHGIKVKATCPFVARLM</sequence>
<dbReference type="KEGG" id="bpsi:IX83_03965"/>
<dbReference type="eggNOG" id="COG2388">
    <property type="taxonomic scope" value="Bacteria"/>
</dbReference>
<dbReference type="CDD" id="cd04301">
    <property type="entry name" value="NAT_SF"/>
    <property type="match status" value="1"/>
</dbReference>
<dbReference type="OrthoDB" id="9813275at2"/>
<dbReference type="PANTHER" id="PTHR31435">
    <property type="entry name" value="PROTEIN NATD1"/>
    <property type="match status" value="1"/>
</dbReference>